<dbReference type="Proteomes" id="UP000184330">
    <property type="component" value="Unassembled WGS sequence"/>
</dbReference>
<sequence length="252" mass="29339">MEILVLGLCRTGTMSMKLALEELGYKKVYHFFEVSENVGHTQRWIEALEVKYGQNRIEPKTLTKTEWHELFKNYNAITDIPAACFVPELITAFPHAKIILTTRSPSSWQTSMLRTISALHSSRLSRLELKFSDEEGKSLFHLLDLIIKYYFRGSVSRHGIRVYEKHNELVRKLAVDGKREFLEFRLGDDWEPLCNFLGKDVPEVDFPHVNDSDSFRKSFGLGWYRFPVKFVFFVALWILGCGIGYWFVNKSA</sequence>
<evidence type="ECO:0000313" key="3">
    <source>
        <dbReference type="Proteomes" id="UP000184330"/>
    </source>
</evidence>
<dbReference type="PANTHER" id="PTHR36978">
    <property type="entry name" value="P-LOOP CONTAINING NUCLEOTIDE TRIPHOSPHATE HYDROLASE"/>
    <property type="match status" value="1"/>
</dbReference>
<gene>
    <name evidence="2" type="ORF">PAC_05522</name>
</gene>
<evidence type="ECO:0008006" key="4">
    <source>
        <dbReference type="Google" id="ProtNLM"/>
    </source>
</evidence>
<dbReference type="InterPro" id="IPR027417">
    <property type="entry name" value="P-loop_NTPase"/>
</dbReference>
<reference evidence="2 3" key="1">
    <citation type="submission" date="2016-03" db="EMBL/GenBank/DDBJ databases">
        <authorList>
            <person name="Ploux O."/>
        </authorList>
    </citation>
    <scope>NUCLEOTIDE SEQUENCE [LARGE SCALE GENOMIC DNA]</scope>
    <source>
        <strain evidence="2 3">UAMH 11012</strain>
    </source>
</reference>
<feature type="transmembrane region" description="Helical" evidence="1">
    <location>
        <begin position="226"/>
        <end position="248"/>
    </location>
</feature>
<evidence type="ECO:0000256" key="1">
    <source>
        <dbReference type="SAM" id="Phobius"/>
    </source>
</evidence>
<evidence type="ECO:0000313" key="2">
    <source>
        <dbReference type="EMBL" id="CZR55634.1"/>
    </source>
</evidence>
<organism evidence="2 3">
    <name type="scientific">Phialocephala subalpina</name>
    <dbReference type="NCBI Taxonomy" id="576137"/>
    <lineage>
        <taxon>Eukaryota</taxon>
        <taxon>Fungi</taxon>
        <taxon>Dikarya</taxon>
        <taxon>Ascomycota</taxon>
        <taxon>Pezizomycotina</taxon>
        <taxon>Leotiomycetes</taxon>
        <taxon>Helotiales</taxon>
        <taxon>Mollisiaceae</taxon>
        <taxon>Phialocephala</taxon>
        <taxon>Phialocephala fortinii species complex</taxon>
    </lineage>
</organism>
<dbReference type="SUPFAM" id="SSF52540">
    <property type="entry name" value="P-loop containing nucleoside triphosphate hydrolases"/>
    <property type="match status" value="1"/>
</dbReference>
<keyword evidence="1" id="KW-0472">Membrane</keyword>
<name>A0A1L7WS84_9HELO</name>
<proteinExistence type="predicted"/>
<dbReference type="OrthoDB" id="408152at2759"/>
<dbReference type="Gene3D" id="3.40.50.300">
    <property type="entry name" value="P-loop containing nucleotide triphosphate hydrolases"/>
    <property type="match status" value="1"/>
</dbReference>
<dbReference type="InterPro" id="IPR040632">
    <property type="entry name" value="Sulfotransfer_4"/>
</dbReference>
<dbReference type="EMBL" id="FJOG01000006">
    <property type="protein sequence ID" value="CZR55634.1"/>
    <property type="molecule type" value="Genomic_DNA"/>
</dbReference>
<accession>A0A1L7WS84</accession>
<keyword evidence="1" id="KW-1133">Transmembrane helix</keyword>
<keyword evidence="3" id="KW-1185">Reference proteome</keyword>
<protein>
    <recommendedName>
        <fullName evidence="4">NAD dependent epimerase/dehydratase</fullName>
    </recommendedName>
</protein>
<dbReference type="PANTHER" id="PTHR36978:SF4">
    <property type="entry name" value="P-LOOP CONTAINING NUCLEOSIDE TRIPHOSPHATE HYDROLASE PROTEIN"/>
    <property type="match status" value="1"/>
</dbReference>
<dbReference type="STRING" id="576137.A0A1L7WS84"/>
<dbReference type="Pfam" id="PF17784">
    <property type="entry name" value="Sulfotransfer_4"/>
    <property type="match status" value="1"/>
</dbReference>
<keyword evidence="1" id="KW-0812">Transmembrane</keyword>
<dbReference type="AlphaFoldDB" id="A0A1L7WS84"/>